<name>A0A846J6C2_CLOBO</name>
<reference evidence="1 2" key="1">
    <citation type="submission" date="2019-04" db="EMBL/GenBank/DDBJ databases">
        <title>Genome sequencing of Clostridium botulinum Groups I-IV and Clostridium butyricum.</title>
        <authorList>
            <person name="Brunt J."/>
            <person name="Van Vliet A.H.M."/>
            <person name="Stringer S.C."/>
            <person name="Carter A.T."/>
            <person name="Peck M.W."/>
        </authorList>
    </citation>
    <scope>NUCLEOTIDE SEQUENCE [LARGE SCALE GENOMIC DNA]</scope>
    <source>
        <strain evidence="1 2">Colworth BL30</strain>
    </source>
</reference>
<dbReference type="AlphaFoldDB" id="A0A846J6C2"/>
<dbReference type="Proteomes" id="UP000480039">
    <property type="component" value="Unassembled WGS sequence"/>
</dbReference>
<proteinExistence type="predicted"/>
<evidence type="ECO:0000313" key="1">
    <source>
        <dbReference type="EMBL" id="NFJ09459.1"/>
    </source>
</evidence>
<comment type="caution">
    <text evidence="1">The sequence shown here is derived from an EMBL/GenBank/DDBJ whole genome shotgun (WGS) entry which is preliminary data.</text>
</comment>
<dbReference type="RefSeq" id="WP_012300888.1">
    <property type="nucleotide sequence ID" value="NZ_MWIV01000007.1"/>
</dbReference>
<sequence>MKNKYTDEYLKTIVLNKQKELGRTPKRREVSPHGSAIAQRFGEGKWNKALSKLGLEVSIPKSYTKDELIKIMKDWYKENKIIPSVNTFANNENLPDPKTYREKFKMKWSEVVEYILDVKTSDRPSPYDEYTDEYLLKIFKEEYYKINPISKAQFEKEKSSNIPSFTYYRNRFNETWNELKKLAGIHEIINERRTKEEWIKIIKDVVNDLGYIPGSNKFEEICCSTKSFEPVLGNYNNALKEIGFEPPNESPVIVEVDTKKLLEMYIEFSEKLGRLASNGELDNSKDIYNADVFIIRFGSMYALKKEANKILKFDIDLQNKEKYTKEKVLNLLIQEYKACNRKLTNPEVSINKNLPSISTILRKFKTTKMSVVWCYVEKFINEESTNPRINS</sequence>
<dbReference type="Pfam" id="PF18780">
    <property type="entry name" value="HNH_repeat"/>
    <property type="match status" value="1"/>
</dbReference>
<accession>A0A846J6C2</accession>
<gene>
    <name evidence="1" type="ORF">FC871_13455</name>
</gene>
<dbReference type="EMBL" id="SWQE01000007">
    <property type="protein sequence ID" value="NFJ09459.1"/>
    <property type="molecule type" value="Genomic_DNA"/>
</dbReference>
<organism evidence="1 2">
    <name type="scientific">Clostridium botulinum</name>
    <dbReference type="NCBI Taxonomy" id="1491"/>
    <lineage>
        <taxon>Bacteria</taxon>
        <taxon>Bacillati</taxon>
        <taxon>Bacillota</taxon>
        <taxon>Clostridia</taxon>
        <taxon>Eubacteriales</taxon>
        <taxon>Clostridiaceae</taxon>
        <taxon>Clostridium</taxon>
    </lineage>
</organism>
<dbReference type="InterPro" id="IPR041025">
    <property type="entry name" value="HNH_repeat"/>
</dbReference>
<protein>
    <submittedName>
        <fullName evidence="1">Uncharacterized protein</fullName>
    </submittedName>
</protein>
<evidence type="ECO:0000313" key="2">
    <source>
        <dbReference type="Proteomes" id="UP000480039"/>
    </source>
</evidence>